<reference evidence="2" key="1">
    <citation type="journal article" date="2014" name="Int. J. Syst. Evol. Microbiol.">
        <title>Complete genome of a new Firmicutes species belonging to the dominant human colonic microbiota ('Ruminococcus bicirculans') reveals two chromosomes and a selective capacity to utilize plant glucans.</title>
        <authorList>
            <consortium name="NISC Comparative Sequencing Program"/>
            <person name="Wegmann U."/>
            <person name="Louis P."/>
            <person name="Goesmann A."/>
            <person name="Henrissat B."/>
            <person name="Duncan S.H."/>
            <person name="Flint H.J."/>
        </authorList>
    </citation>
    <scope>NUCLEOTIDE SEQUENCE</scope>
    <source>
        <strain evidence="2">CGMCC 1.15931</strain>
    </source>
</reference>
<reference evidence="2" key="4">
    <citation type="submission" date="2024-05" db="EMBL/GenBank/DDBJ databases">
        <authorList>
            <person name="Sun Q."/>
            <person name="Zhou Y."/>
        </authorList>
    </citation>
    <scope>NUCLEOTIDE SEQUENCE</scope>
    <source>
        <strain evidence="2">CGMCC 1.15931</strain>
    </source>
</reference>
<evidence type="ECO:0000313" key="2">
    <source>
        <dbReference type="EMBL" id="GGB96106.1"/>
    </source>
</evidence>
<dbReference type="EMBL" id="WNKZ01000001">
    <property type="protein sequence ID" value="MTV51153.1"/>
    <property type="molecule type" value="Genomic_DNA"/>
</dbReference>
<feature type="region of interest" description="Disordered" evidence="1">
    <location>
        <begin position="404"/>
        <end position="429"/>
    </location>
</feature>
<feature type="compositionally biased region" description="Basic residues" evidence="1">
    <location>
        <begin position="274"/>
        <end position="284"/>
    </location>
</feature>
<dbReference type="EMBL" id="BMKG01000006">
    <property type="protein sequence ID" value="GGB96106.1"/>
    <property type="molecule type" value="Genomic_DNA"/>
</dbReference>
<name>A0A6I3SQ09_9BURK</name>
<feature type="region of interest" description="Disordered" evidence="1">
    <location>
        <begin position="266"/>
        <end position="287"/>
    </location>
</feature>
<organism evidence="3 4">
    <name type="scientific">Pseudoduganella buxea</name>
    <dbReference type="NCBI Taxonomy" id="1949069"/>
    <lineage>
        <taxon>Bacteria</taxon>
        <taxon>Pseudomonadati</taxon>
        <taxon>Pseudomonadota</taxon>
        <taxon>Betaproteobacteria</taxon>
        <taxon>Burkholderiales</taxon>
        <taxon>Oxalobacteraceae</taxon>
        <taxon>Telluria group</taxon>
        <taxon>Pseudoduganella</taxon>
    </lineage>
</organism>
<dbReference type="RefSeq" id="WP_155468517.1">
    <property type="nucleotide sequence ID" value="NZ_BMKG01000006.1"/>
</dbReference>
<dbReference type="OrthoDB" id="6670860at2"/>
<dbReference type="InterPro" id="IPR049802">
    <property type="entry name" value="RhsC-like_FIX"/>
</dbReference>
<evidence type="ECO:0000313" key="3">
    <source>
        <dbReference type="EMBL" id="MTV51153.1"/>
    </source>
</evidence>
<dbReference type="Proteomes" id="UP000622638">
    <property type="component" value="Unassembled WGS sequence"/>
</dbReference>
<accession>A0A6I3SQ09</accession>
<protein>
    <submittedName>
        <fullName evidence="3">Uncharacterized protein</fullName>
    </submittedName>
</protein>
<comment type="caution">
    <text evidence="3">The sequence shown here is derived from an EMBL/GenBank/DDBJ whole genome shotgun (WGS) entry which is preliminary data.</text>
</comment>
<dbReference type="AlphaFoldDB" id="A0A6I3SQ09"/>
<gene>
    <name evidence="2" type="ORF">GCM10011572_17610</name>
    <name evidence="3" type="ORF">GM672_00255</name>
</gene>
<proteinExistence type="predicted"/>
<sequence length="512" mass="55949">MNAAAMKEIPLNGHSARAIKKADDTISTWLSDLVSGAGSSPSHIIITGILGVVPGIGQAMDVRDLIIGIIAVSRTPAAIGVWVELSITLIGCVPAVGDALKVGFKLMKQGGNLGRVMEGVSPKVRGNVEKYIKNVNWAVLASDCKSLFAKTITAFIDGLDSWVMKAVAGRDQIQQVISELRDIEKNAPRMIDGAFQELQQIHKKMLNHELPGNTAAVSPSTSRIMPDAIEDSAKRTTLQATRSVRTEANLLEKANKDVKTARAQTNKTNNATKKAGRPKKRKWKSGVPGEHITDYFVKRKHATFVKVNNGGNLTEENSNPHTGIDHLWANERNPVKPFVVGETKSRLFDSLTLIAALPNALAEKFAVLRSEEASNPTPGGQPNTFHSAARDAHADQVVRIKASTKREDSIRASVNPPGKDKDGNPTGLATQMSHQWINDRLEEENLVSEGLRLKKQLRLLRLSLAGDEVPDYPYKRWISLVTGRQLSKHQKSRGSIHEVQLVVDLPNNILKR</sequence>
<dbReference type="Proteomes" id="UP000430634">
    <property type="component" value="Unassembled WGS sequence"/>
</dbReference>
<evidence type="ECO:0000256" key="1">
    <source>
        <dbReference type="SAM" id="MobiDB-lite"/>
    </source>
</evidence>
<reference evidence="3 4" key="3">
    <citation type="submission" date="2019-11" db="EMBL/GenBank/DDBJ databases">
        <title>Type strains purchased from KCTC, JCM and DSMZ.</title>
        <authorList>
            <person name="Lu H."/>
        </authorList>
    </citation>
    <scope>NUCLEOTIDE SEQUENCE [LARGE SCALE GENOMIC DNA]</scope>
    <source>
        <strain evidence="3 4">KCTC 52429</strain>
    </source>
</reference>
<dbReference type="CDD" id="cd20746">
    <property type="entry name" value="FIX_Ntox15_NUC_DUF4112_RhsA-like"/>
    <property type="match status" value="1"/>
</dbReference>
<reference evidence="5" key="2">
    <citation type="journal article" date="2019" name="Int. J. Syst. Evol. Microbiol.">
        <title>The Global Catalogue of Microorganisms (GCM) 10K type strain sequencing project: providing services to taxonomists for standard genome sequencing and annotation.</title>
        <authorList>
            <consortium name="The Broad Institute Genomics Platform"/>
            <consortium name="The Broad Institute Genome Sequencing Center for Infectious Disease"/>
            <person name="Wu L."/>
            <person name="Ma J."/>
        </authorList>
    </citation>
    <scope>NUCLEOTIDE SEQUENCE [LARGE SCALE GENOMIC DNA]</scope>
    <source>
        <strain evidence="5">CGMCC 1.15931</strain>
    </source>
</reference>
<evidence type="ECO:0000313" key="5">
    <source>
        <dbReference type="Proteomes" id="UP000622638"/>
    </source>
</evidence>
<keyword evidence="5" id="KW-1185">Reference proteome</keyword>
<evidence type="ECO:0000313" key="4">
    <source>
        <dbReference type="Proteomes" id="UP000430634"/>
    </source>
</evidence>